<protein>
    <submittedName>
        <fullName evidence="1">Uncharacterized protein</fullName>
    </submittedName>
</protein>
<accession>A0A9D4ZNW2</accession>
<evidence type="ECO:0000313" key="1">
    <source>
        <dbReference type="EMBL" id="KAI5082478.1"/>
    </source>
</evidence>
<keyword evidence="2" id="KW-1185">Reference proteome</keyword>
<reference evidence="1" key="1">
    <citation type="submission" date="2021-01" db="EMBL/GenBank/DDBJ databases">
        <title>Adiantum capillus-veneris genome.</title>
        <authorList>
            <person name="Fang Y."/>
            <person name="Liao Q."/>
        </authorList>
    </citation>
    <scope>NUCLEOTIDE SEQUENCE</scope>
    <source>
        <strain evidence="1">H3</strain>
        <tissue evidence="1">Leaf</tissue>
    </source>
</reference>
<proteinExistence type="predicted"/>
<sequence length="300" mass="32649">MQASSSQRKHLDALQHLEIIDRPTSSFPTSLHPQSKYHKCKHPHHKESISMPSTTLRSLIDQPQAFLLAFILKVNTTIIYRTQQLTYPHNHENKKEHDNICTNSNPTRLVSKVFNDGVMQKSPSFSVGSDEPFSLLTEARTSSTTRSSACDCSRPCSPQGIPLCSPLLSLPSSSPLLSRQAWLGFNKSPLSAYGFIPSNQAAYLSTAAPVARFSHPVGSCSPHDVITLPPPSNPTFPSPGGSRPLCRMQPPSTAFKRPPSFCNVPLLTPFAAIDRLSCPWRPPLQPIGGSSSSPHGSAPP</sequence>
<dbReference type="AlphaFoldDB" id="A0A9D4ZNW2"/>
<dbReference type="Proteomes" id="UP000886520">
    <property type="component" value="Chromosome 2"/>
</dbReference>
<evidence type="ECO:0000313" key="2">
    <source>
        <dbReference type="Proteomes" id="UP000886520"/>
    </source>
</evidence>
<dbReference type="EMBL" id="JABFUD020000003">
    <property type="protein sequence ID" value="KAI5082478.1"/>
    <property type="molecule type" value="Genomic_DNA"/>
</dbReference>
<name>A0A9D4ZNW2_ADICA</name>
<comment type="caution">
    <text evidence="1">The sequence shown here is derived from an EMBL/GenBank/DDBJ whole genome shotgun (WGS) entry which is preliminary data.</text>
</comment>
<organism evidence="1 2">
    <name type="scientific">Adiantum capillus-veneris</name>
    <name type="common">Maidenhair fern</name>
    <dbReference type="NCBI Taxonomy" id="13818"/>
    <lineage>
        <taxon>Eukaryota</taxon>
        <taxon>Viridiplantae</taxon>
        <taxon>Streptophyta</taxon>
        <taxon>Embryophyta</taxon>
        <taxon>Tracheophyta</taxon>
        <taxon>Polypodiopsida</taxon>
        <taxon>Polypodiidae</taxon>
        <taxon>Polypodiales</taxon>
        <taxon>Pteridineae</taxon>
        <taxon>Pteridaceae</taxon>
        <taxon>Vittarioideae</taxon>
        <taxon>Adiantum</taxon>
    </lineage>
</organism>
<gene>
    <name evidence="1" type="ORF">GOP47_0002221</name>
</gene>